<organism evidence="2">
    <name type="scientific">Myoviridae sp. ctMnh10</name>
    <dbReference type="NCBI Taxonomy" id="2827682"/>
    <lineage>
        <taxon>Viruses</taxon>
        <taxon>Duplodnaviria</taxon>
        <taxon>Heunggongvirae</taxon>
        <taxon>Uroviricota</taxon>
        <taxon>Caudoviricetes</taxon>
    </lineage>
</organism>
<dbReference type="EMBL" id="BK032827">
    <property type="protein sequence ID" value="DAF62719.1"/>
    <property type="molecule type" value="Genomic_DNA"/>
</dbReference>
<evidence type="ECO:0000256" key="1">
    <source>
        <dbReference type="SAM" id="Coils"/>
    </source>
</evidence>
<name>A0A8S5TIA8_9CAUD</name>
<feature type="coiled-coil region" evidence="1">
    <location>
        <begin position="79"/>
        <end position="106"/>
    </location>
</feature>
<proteinExistence type="predicted"/>
<accession>A0A8S5TIA8</accession>
<protein>
    <submittedName>
        <fullName evidence="2">Uncharacterized protein</fullName>
    </submittedName>
</protein>
<evidence type="ECO:0000313" key="2">
    <source>
        <dbReference type="EMBL" id="DAF62719.1"/>
    </source>
</evidence>
<sequence length="135" mass="16249">MEKSFILCGRRIATMRERLGKACDLIDDEQFLGVFRNRQINHEKEFNQSVKMVKSMKKAGKIKNASHYFAKIWKKENINKTLKIVREFLNRQISKLAEKREDKRKNEEINQFERDFNSAGYIKFQKMKKRFAKLQ</sequence>
<keyword evidence="1" id="KW-0175">Coiled coil</keyword>
<reference evidence="2" key="1">
    <citation type="journal article" date="2021" name="Proc. Natl. Acad. Sci. U.S.A.">
        <title>A Catalog of Tens of Thousands of Viruses from Human Metagenomes Reveals Hidden Associations with Chronic Diseases.</title>
        <authorList>
            <person name="Tisza M.J."/>
            <person name="Buck C.B."/>
        </authorList>
    </citation>
    <scope>NUCLEOTIDE SEQUENCE</scope>
    <source>
        <strain evidence="2">CtMnh10</strain>
    </source>
</reference>